<keyword evidence="2" id="KW-0812">Transmembrane</keyword>
<accession>A0ABP1E337</accession>
<dbReference type="Proteomes" id="UP001497453">
    <property type="component" value="Chromosome 7"/>
</dbReference>
<evidence type="ECO:0000256" key="2">
    <source>
        <dbReference type="SAM" id="Phobius"/>
    </source>
</evidence>
<gene>
    <name evidence="3" type="ORF">GFSPODELE1_LOCUS9400</name>
</gene>
<proteinExistence type="predicted"/>
<protein>
    <submittedName>
        <fullName evidence="3">Uncharacterized protein</fullName>
    </submittedName>
</protein>
<feature type="region of interest" description="Disordered" evidence="1">
    <location>
        <begin position="166"/>
        <end position="208"/>
    </location>
</feature>
<evidence type="ECO:0000313" key="4">
    <source>
        <dbReference type="Proteomes" id="UP001497453"/>
    </source>
</evidence>
<dbReference type="EMBL" id="OZ037950">
    <property type="protein sequence ID" value="CAL1713653.1"/>
    <property type="molecule type" value="Genomic_DNA"/>
</dbReference>
<sequence length="208" mass="22713">MVSSSSRFPTRIANSSSIPVRFLFPLTYIRPVDLATLTQERPIPSTPHPAARAMVSKMPTTYICAFRNCACRSYDQTTTSSVTSSETGYSVTTQIGPVPTGLVILAAILLAVLFFSLVAGAYGLVPYLGRLCDRRSARYRHRRSARPHVENFWLANIPSPAIPTTVSATSDIPPPPYNSRHGDPLFSSPPYLEEPRSPINTTFPTGAL</sequence>
<reference evidence="4" key="1">
    <citation type="submission" date="2024-04" db="EMBL/GenBank/DDBJ databases">
        <authorList>
            <person name="Shaw F."/>
            <person name="Minotto A."/>
        </authorList>
    </citation>
    <scope>NUCLEOTIDE SEQUENCE [LARGE SCALE GENOMIC DNA]</scope>
</reference>
<keyword evidence="2" id="KW-0472">Membrane</keyword>
<evidence type="ECO:0000313" key="3">
    <source>
        <dbReference type="EMBL" id="CAL1713653.1"/>
    </source>
</evidence>
<feature type="compositionally biased region" description="Polar residues" evidence="1">
    <location>
        <begin position="198"/>
        <end position="208"/>
    </location>
</feature>
<feature type="transmembrane region" description="Helical" evidence="2">
    <location>
        <begin position="102"/>
        <end position="125"/>
    </location>
</feature>
<name>A0ABP1E337_9APHY</name>
<keyword evidence="2" id="KW-1133">Transmembrane helix</keyword>
<evidence type="ECO:0000256" key="1">
    <source>
        <dbReference type="SAM" id="MobiDB-lite"/>
    </source>
</evidence>
<organism evidence="3 4">
    <name type="scientific">Somion occarium</name>
    <dbReference type="NCBI Taxonomy" id="3059160"/>
    <lineage>
        <taxon>Eukaryota</taxon>
        <taxon>Fungi</taxon>
        <taxon>Dikarya</taxon>
        <taxon>Basidiomycota</taxon>
        <taxon>Agaricomycotina</taxon>
        <taxon>Agaricomycetes</taxon>
        <taxon>Polyporales</taxon>
        <taxon>Cerrenaceae</taxon>
        <taxon>Somion</taxon>
    </lineage>
</organism>
<keyword evidence="4" id="KW-1185">Reference proteome</keyword>